<dbReference type="InterPro" id="IPR013830">
    <property type="entry name" value="SGNH_hydro"/>
</dbReference>
<dbReference type="InterPro" id="IPR036514">
    <property type="entry name" value="SGNH_hydro_sf"/>
</dbReference>
<accession>A0A161I391</accession>
<keyword evidence="3" id="KW-1185">Reference proteome</keyword>
<evidence type="ECO:0000313" key="3">
    <source>
        <dbReference type="Proteomes" id="UP000076794"/>
    </source>
</evidence>
<sequence>MTGGPVVVALGDSITAGVGDVVAPDAPHGPGWAAHLATLCGAATFTNLASNGARARSVVAEQLDAALALDPDVVTLVAGGNDALRSDFSPVEVAGHLAVCVDVLRGRGATIVLATLPPIGLFELLPPRVRRVMRARVEAVNATVRVVARGLPVFAVGDALRAAGIGAWHVDRVHPSPLGHRHVAAAAYRRLARGGGGLDAATLVGRLPAAPAPPSAVARAAWLAVAGVPWAWRRGRDFLPGLVRAVVDDARGVPLDLPALSPALPAQATAEAFIPRS</sequence>
<proteinExistence type="predicted"/>
<dbReference type="AlphaFoldDB" id="A0A161I391"/>
<dbReference type="EMBL" id="CP014209">
    <property type="protein sequence ID" value="ANC32405.1"/>
    <property type="molecule type" value="Genomic_DNA"/>
</dbReference>
<dbReference type="KEGG" id="ido:I598_2887"/>
<dbReference type="GO" id="GO:0016787">
    <property type="term" value="F:hydrolase activity"/>
    <property type="evidence" value="ECO:0007669"/>
    <property type="project" value="UniProtKB-KW"/>
</dbReference>
<feature type="domain" description="SGNH hydrolase-type esterase" evidence="1">
    <location>
        <begin position="9"/>
        <end position="181"/>
    </location>
</feature>
<reference evidence="2 3" key="1">
    <citation type="submission" date="2016-01" db="EMBL/GenBank/DDBJ databases">
        <title>Complete genome sequence of a soil Actinobacterium, Isoptericola dokdonensis DS-3.</title>
        <authorList>
            <person name="Kwon S.-K."/>
            <person name="Kim J.F."/>
        </authorList>
    </citation>
    <scope>NUCLEOTIDE SEQUENCE [LARGE SCALE GENOMIC DNA]</scope>
    <source>
        <strain evidence="2 3">DS-3</strain>
    </source>
</reference>
<dbReference type="Pfam" id="PF13472">
    <property type="entry name" value="Lipase_GDSL_2"/>
    <property type="match status" value="1"/>
</dbReference>
<name>A0A161I391_9MICO</name>
<dbReference type="STRING" id="1300344.I598_2887"/>
<dbReference type="Gene3D" id="3.40.50.1110">
    <property type="entry name" value="SGNH hydrolase"/>
    <property type="match status" value="1"/>
</dbReference>
<gene>
    <name evidence="2" type="ORF">I598_2887</name>
</gene>
<keyword evidence="2" id="KW-0378">Hydrolase</keyword>
<organism evidence="2 3">
    <name type="scientific">Isoptericola dokdonensis DS-3</name>
    <dbReference type="NCBI Taxonomy" id="1300344"/>
    <lineage>
        <taxon>Bacteria</taxon>
        <taxon>Bacillati</taxon>
        <taxon>Actinomycetota</taxon>
        <taxon>Actinomycetes</taxon>
        <taxon>Micrococcales</taxon>
        <taxon>Promicromonosporaceae</taxon>
        <taxon>Isoptericola</taxon>
    </lineage>
</organism>
<dbReference type="RefSeq" id="WP_068203558.1">
    <property type="nucleotide sequence ID" value="NZ_CP014209.1"/>
</dbReference>
<dbReference type="PATRIC" id="fig|1300344.3.peg.2905"/>
<dbReference type="Proteomes" id="UP000076794">
    <property type="component" value="Chromosome"/>
</dbReference>
<dbReference type="PANTHER" id="PTHR43784">
    <property type="entry name" value="GDSL-LIKE LIPASE/ACYLHYDROLASE, PUTATIVE (AFU_ORTHOLOGUE AFUA_2G00820)-RELATED"/>
    <property type="match status" value="1"/>
</dbReference>
<protein>
    <submittedName>
        <fullName evidence="2">GDSL-like Lipase/Acylhydrolase</fullName>
    </submittedName>
</protein>
<evidence type="ECO:0000259" key="1">
    <source>
        <dbReference type="Pfam" id="PF13472"/>
    </source>
</evidence>
<evidence type="ECO:0000313" key="2">
    <source>
        <dbReference type="EMBL" id="ANC32405.1"/>
    </source>
</evidence>
<dbReference type="InterPro" id="IPR053140">
    <property type="entry name" value="GDSL_Rv0518-like"/>
</dbReference>
<dbReference type="CDD" id="cd01832">
    <property type="entry name" value="SGNH_hydrolase_like_1"/>
    <property type="match status" value="1"/>
</dbReference>
<dbReference type="SUPFAM" id="SSF52266">
    <property type="entry name" value="SGNH hydrolase"/>
    <property type="match status" value="1"/>
</dbReference>
<dbReference type="PANTHER" id="PTHR43784:SF2">
    <property type="entry name" value="GDSL-LIKE LIPASE_ACYLHYDROLASE, PUTATIVE (AFU_ORTHOLOGUE AFUA_2G00820)-RELATED"/>
    <property type="match status" value="1"/>
</dbReference>